<dbReference type="GO" id="GO:0005524">
    <property type="term" value="F:ATP binding"/>
    <property type="evidence" value="ECO:0007669"/>
    <property type="project" value="UniProtKB-UniRule"/>
</dbReference>
<dbReference type="PANTHER" id="PTHR43692">
    <property type="entry name" value="UDP-N-ACETYLMURAMOYLALANINE--D-GLUTAMATE LIGASE"/>
    <property type="match status" value="1"/>
</dbReference>
<keyword evidence="19" id="KW-0472">Membrane</keyword>
<keyword evidence="7 17" id="KW-0963">Cytoplasm</keyword>
<dbReference type="Proteomes" id="UP001055911">
    <property type="component" value="Chromosome"/>
</dbReference>
<dbReference type="Gene3D" id="3.40.50.720">
    <property type="entry name" value="NAD(P)-binding Rossmann-like Domain"/>
    <property type="match status" value="1"/>
</dbReference>
<evidence type="ECO:0000256" key="1">
    <source>
        <dbReference type="ARBA" id="ARBA00002734"/>
    </source>
</evidence>
<dbReference type="Pfam" id="PF08245">
    <property type="entry name" value="Mur_ligase_M"/>
    <property type="match status" value="1"/>
</dbReference>
<dbReference type="GO" id="GO:0005737">
    <property type="term" value="C:cytoplasm"/>
    <property type="evidence" value="ECO:0007669"/>
    <property type="project" value="UniProtKB-SubCell"/>
</dbReference>
<dbReference type="GO" id="GO:0009252">
    <property type="term" value="P:peptidoglycan biosynthetic process"/>
    <property type="evidence" value="ECO:0007669"/>
    <property type="project" value="UniProtKB-UniRule"/>
</dbReference>
<feature type="transmembrane region" description="Helical" evidence="19">
    <location>
        <begin position="12"/>
        <end position="33"/>
    </location>
</feature>
<keyword evidence="11 17" id="KW-0133">Cell shape</keyword>
<evidence type="ECO:0000313" key="22">
    <source>
        <dbReference type="EMBL" id="USS89455.1"/>
    </source>
</evidence>
<comment type="catalytic activity">
    <reaction evidence="16 17 18">
        <text>UDP-N-acetyl-alpha-D-muramoyl-L-alanine + D-glutamate + ATP = UDP-N-acetyl-alpha-D-muramoyl-L-alanyl-D-glutamate + ADP + phosphate + H(+)</text>
        <dbReference type="Rhea" id="RHEA:16429"/>
        <dbReference type="ChEBI" id="CHEBI:15378"/>
        <dbReference type="ChEBI" id="CHEBI:29986"/>
        <dbReference type="ChEBI" id="CHEBI:30616"/>
        <dbReference type="ChEBI" id="CHEBI:43474"/>
        <dbReference type="ChEBI" id="CHEBI:83898"/>
        <dbReference type="ChEBI" id="CHEBI:83900"/>
        <dbReference type="ChEBI" id="CHEBI:456216"/>
        <dbReference type="EC" id="6.3.2.9"/>
    </reaction>
</comment>
<organism evidence="22 23">
    <name type="scientific">Fructilactobacillus cliffordii</name>
    <dbReference type="NCBI Taxonomy" id="2940299"/>
    <lineage>
        <taxon>Bacteria</taxon>
        <taxon>Bacillati</taxon>
        <taxon>Bacillota</taxon>
        <taxon>Bacilli</taxon>
        <taxon>Lactobacillales</taxon>
        <taxon>Lactobacillaceae</taxon>
        <taxon>Fructilactobacillus</taxon>
    </lineage>
</organism>
<dbReference type="GO" id="GO:0008360">
    <property type="term" value="P:regulation of cell shape"/>
    <property type="evidence" value="ECO:0007669"/>
    <property type="project" value="UniProtKB-KW"/>
</dbReference>
<evidence type="ECO:0000256" key="2">
    <source>
        <dbReference type="ARBA" id="ARBA00004496"/>
    </source>
</evidence>
<dbReference type="InterPro" id="IPR036565">
    <property type="entry name" value="Mur-like_cat_sf"/>
</dbReference>
<evidence type="ECO:0000256" key="7">
    <source>
        <dbReference type="ARBA" id="ARBA00022490"/>
    </source>
</evidence>
<evidence type="ECO:0000256" key="17">
    <source>
        <dbReference type="HAMAP-Rule" id="MF_00639"/>
    </source>
</evidence>
<dbReference type="InterPro" id="IPR004101">
    <property type="entry name" value="Mur_ligase_C"/>
</dbReference>
<feature type="domain" description="Mur ligase central" evidence="21">
    <location>
        <begin position="116"/>
        <end position="292"/>
    </location>
</feature>
<dbReference type="Pfam" id="PF21799">
    <property type="entry name" value="MurD-like_N"/>
    <property type="match status" value="1"/>
</dbReference>
<feature type="domain" description="Mur ligase C-terminal" evidence="20">
    <location>
        <begin position="314"/>
        <end position="427"/>
    </location>
</feature>
<evidence type="ECO:0000256" key="11">
    <source>
        <dbReference type="ARBA" id="ARBA00022960"/>
    </source>
</evidence>
<comment type="function">
    <text evidence="1 17 18">Cell wall formation. Catalyzes the addition of glutamate to the nucleotide precursor UDP-N-acetylmuramoyl-L-alanine (UMA).</text>
</comment>
<dbReference type="InterPro" id="IPR005762">
    <property type="entry name" value="MurD"/>
</dbReference>
<dbReference type="SUPFAM" id="SSF53623">
    <property type="entry name" value="MurD-like peptide ligases, catalytic domain"/>
    <property type="match status" value="1"/>
</dbReference>
<evidence type="ECO:0000256" key="15">
    <source>
        <dbReference type="ARBA" id="ARBA00032324"/>
    </source>
</evidence>
<comment type="pathway">
    <text evidence="3 17 18">Cell wall biogenesis; peptidoglycan biosynthesis.</text>
</comment>
<dbReference type="RefSeq" id="WP_252767005.1">
    <property type="nucleotide sequence ID" value="NZ_CP097119.1"/>
</dbReference>
<dbReference type="EMBL" id="CP097119">
    <property type="protein sequence ID" value="USS89455.1"/>
    <property type="molecule type" value="Genomic_DNA"/>
</dbReference>
<sequence>MREINDYRDKNVLVFGAGMSGTNAALLLVKLGANVTLTDAKPVAEIADYDRLLKAGVKVVAGSSPESLVEKADLMVKNPGIPYTVSLVQAALRKPIPIICEVELAAEISSAPIVGVTGSNGKTTTTTMISEMLTAGMSDGTAYRAGNIGIPATQVAERATNRDQIVMELSSFMLLGITKLHPHIAVITNIYSNHLDYHKTRENYVAAKMQITKNQTERDFLVMNFDQPEWRKLSQQSKALVVPFSAQGNYEDGAYQSRGKLYFRDEFIMNTADLKVSGEPNVENALAAIAVAKLSGVPNDKIIEVLRTFSGVRHRNQYVLTAAGREFYNDSKATDIEATQMALTGMQKPVILIAGGLDRGYTFEKLEPEFRDHVRGLVVYGETAELLKQAGNAAGVSDIKVVNNLDEAVSAAYDLSQPGDVVLLSPANASWDQFASYEERGDRFIADVEKLTGQREEK</sequence>
<dbReference type="InterPro" id="IPR036615">
    <property type="entry name" value="Mur_ligase_C_dom_sf"/>
</dbReference>
<keyword evidence="17 18" id="KW-0131">Cell cycle</keyword>
<evidence type="ECO:0000256" key="16">
    <source>
        <dbReference type="ARBA" id="ARBA00047632"/>
    </source>
</evidence>
<evidence type="ECO:0000259" key="21">
    <source>
        <dbReference type="Pfam" id="PF08245"/>
    </source>
</evidence>
<keyword evidence="10 17" id="KW-0067">ATP-binding</keyword>
<dbReference type="SUPFAM" id="SSF53244">
    <property type="entry name" value="MurD-like peptide ligases, peptide-binding domain"/>
    <property type="match status" value="1"/>
</dbReference>
<dbReference type="Pfam" id="PF02875">
    <property type="entry name" value="Mur_ligase_C"/>
    <property type="match status" value="1"/>
</dbReference>
<dbReference type="PANTHER" id="PTHR43692:SF1">
    <property type="entry name" value="UDP-N-ACETYLMURAMOYLALANINE--D-GLUTAMATE LIGASE"/>
    <property type="match status" value="1"/>
</dbReference>
<proteinExistence type="inferred from homology"/>
<feature type="binding site" evidence="17">
    <location>
        <begin position="118"/>
        <end position="124"/>
    </location>
    <ligand>
        <name>ATP</name>
        <dbReference type="ChEBI" id="CHEBI:30616"/>
    </ligand>
</feature>
<evidence type="ECO:0000256" key="18">
    <source>
        <dbReference type="RuleBase" id="RU003664"/>
    </source>
</evidence>
<keyword evidence="19" id="KW-1133">Transmembrane helix</keyword>
<evidence type="ECO:0000256" key="4">
    <source>
        <dbReference type="ARBA" id="ARBA00010416"/>
    </source>
</evidence>
<dbReference type="GO" id="GO:0051301">
    <property type="term" value="P:cell division"/>
    <property type="evidence" value="ECO:0007669"/>
    <property type="project" value="UniProtKB-KW"/>
</dbReference>
<evidence type="ECO:0000256" key="12">
    <source>
        <dbReference type="ARBA" id="ARBA00022984"/>
    </source>
</evidence>
<reference evidence="22" key="1">
    <citation type="submission" date="2022-05" db="EMBL/GenBank/DDBJ databases">
        <authorList>
            <person name="Oliphant S.A."/>
            <person name="Watson-Haigh N.S."/>
            <person name="Sumby K.M."/>
            <person name="Gardner J.M."/>
            <person name="Jiranek V."/>
        </authorList>
    </citation>
    <scope>NUCLEOTIDE SEQUENCE</scope>
    <source>
        <strain evidence="22">KI4_B1</strain>
    </source>
</reference>
<name>A0A9Q8ZQ15_9LACO</name>
<accession>A0A9Q8ZQ15</accession>
<dbReference type="AlphaFoldDB" id="A0A9Q8ZQ15"/>
<keyword evidence="23" id="KW-1185">Reference proteome</keyword>
<dbReference type="GO" id="GO:0071555">
    <property type="term" value="P:cell wall organization"/>
    <property type="evidence" value="ECO:0007669"/>
    <property type="project" value="UniProtKB-KW"/>
</dbReference>
<comment type="similarity">
    <text evidence="4 17">Belongs to the MurCDEF family.</text>
</comment>
<gene>
    <name evidence="17 22" type="primary">murD</name>
    <name evidence="22" type="ORF">M3M40_01325</name>
</gene>
<keyword evidence="12 17" id="KW-0573">Peptidoglycan synthesis</keyword>
<keyword evidence="8 17" id="KW-0436">Ligase</keyword>
<protein>
    <recommendedName>
        <fullName evidence="6 17">UDP-N-acetylmuramoylalanine--D-glutamate ligase</fullName>
        <ecNumber evidence="5 17">6.3.2.9</ecNumber>
    </recommendedName>
    <alternativeName>
        <fullName evidence="15 17">D-glutamic acid-adding enzyme</fullName>
    </alternativeName>
    <alternativeName>
        <fullName evidence="14 17">UDP-N-acetylmuramoyl-L-alanyl-D-glutamate synthetase</fullName>
    </alternativeName>
</protein>
<evidence type="ECO:0000313" key="23">
    <source>
        <dbReference type="Proteomes" id="UP001055911"/>
    </source>
</evidence>
<dbReference type="NCBIfam" id="TIGR01087">
    <property type="entry name" value="murD"/>
    <property type="match status" value="1"/>
</dbReference>
<dbReference type="EC" id="6.3.2.9" evidence="5 17"/>
<keyword evidence="19" id="KW-0812">Transmembrane</keyword>
<evidence type="ECO:0000256" key="5">
    <source>
        <dbReference type="ARBA" id="ARBA00012212"/>
    </source>
</evidence>
<comment type="subcellular location">
    <subcellularLocation>
        <location evidence="2 17 18">Cytoplasm</location>
    </subcellularLocation>
</comment>
<dbReference type="GO" id="GO:0008764">
    <property type="term" value="F:UDP-N-acetylmuramoylalanine-D-glutamate ligase activity"/>
    <property type="evidence" value="ECO:0007669"/>
    <property type="project" value="UniProtKB-UniRule"/>
</dbReference>
<keyword evidence="17 18" id="KW-0132">Cell division</keyword>
<evidence type="ECO:0000256" key="3">
    <source>
        <dbReference type="ARBA" id="ARBA00004752"/>
    </source>
</evidence>
<dbReference type="Gene3D" id="3.40.1190.10">
    <property type="entry name" value="Mur-like, catalytic domain"/>
    <property type="match status" value="1"/>
</dbReference>
<dbReference type="HAMAP" id="MF_00639">
    <property type="entry name" value="MurD"/>
    <property type="match status" value="1"/>
</dbReference>
<evidence type="ECO:0000256" key="14">
    <source>
        <dbReference type="ARBA" id="ARBA00030398"/>
    </source>
</evidence>
<evidence type="ECO:0000256" key="13">
    <source>
        <dbReference type="ARBA" id="ARBA00023316"/>
    </source>
</evidence>
<dbReference type="SUPFAM" id="SSF51984">
    <property type="entry name" value="MurCD N-terminal domain"/>
    <property type="match status" value="1"/>
</dbReference>
<keyword evidence="9 17" id="KW-0547">Nucleotide-binding</keyword>
<evidence type="ECO:0000256" key="9">
    <source>
        <dbReference type="ARBA" id="ARBA00022741"/>
    </source>
</evidence>
<dbReference type="Gene3D" id="3.90.190.20">
    <property type="entry name" value="Mur ligase, C-terminal domain"/>
    <property type="match status" value="1"/>
</dbReference>
<evidence type="ECO:0000256" key="19">
    <source>
        <dbReference type="SAM" id="Phobius"/>
    </source>
</evidence>
<evidence type="ECO:0000259" key="20">
    <source>
        <dbReference type="Pfam" id="PF02875"/>
    </source>
</evidence>
<dbReference type="InterPro" id="IPR013221">
    <property type="entry name" value="Mur_ligase_cen"/>
</dbReference>
<keyword evidence="13 17" id="KW-0961">Cell wall biogenesis/degradation</keyword>
<evidence type="ECO:0000256" key="6">
    <source>
        <dbReference type="ARBA" id="ARBA00015655"/>
    </source>
</evidence>
<evidence type="ECO:0000256" key="8">
    <source>
        <dbReference type="ARBA" id="ARBA00022598"/>
    </source>
</evidence>
<evidence type="ECO:0000256" key="10">
    <source>
        <dbReference type="ARBA" id="ARBA00022840"/>
    </source>
</evidence>